<dbReference type="PROSITE" id="PS51462">
    <property type="entry name" value="NUDIX"/>
    <property type="match status" value="1"/>
</dbReference>
<dbReference type="PRINTS" id="PR00502">
    <property type="entry name" value="NUDIXFAMILY"/>
</dbReference>
<organism evidence="5 6">
    <name type="scientific">Parasphingorhabdus litoris</name>
    <dbReference type="NCBI Taxonomy" id="394733"/>
    <lineage>
        <taxon>Bacteria</taxon>
        <taxon>Pseudomonadati</taxon>
        <taxon>Pseudomonadota</taxon>
        <taxon>Alphaproteobacteria</taxon>
        <taxon>Sphingomonadales</taxon>
        <taxon>Sphingomonadaceae</taxon>
        <taxon>Parasphingorhabdus</taxon>
    </lineage>
</organism>
<dbReference type="InterPro" id="IPR020476">
    <property type="entry name" value="Nudix_hydrolase"/>
</dbReference>
<evidence type="ECO:0000256" key="2">
    <source>
        <dbReference type="ARBA" id="ARBA00022801"/>
    </source>
</evidence>
<keyword evidence="6" id="KW-1185">Reference proteome</keyword>
<feature type="domain" description="Nudix hydrolase" evidence="4">
    <location>
        <begin position="1"/>
        <end position="109"/>
    </location>
</feature>
<name>A0ABN1ACI6_9SPHN</name>
<reference evidence="5 6" key="1">
    <citation type="journal article" date="2019" name="Int. J. Syst. Evol. Microbiol.">
        <title>The Global Catalogue of Microorganisms (GCM) 10K type strain sequencing project: providing services to taxonomists for standard genome sequencing and annotation.</title>
        <authorList>
            <consortium name="The Broad Institute Genomics Platform"/>
            <consortium name="The Broad Institute Genome Sequencing Center for Infectious Disease"/>
            <person name="Wu L."/>
            <person name="Ma J."/>
        </authorList>
    </citation>
    <scope>NUCLEOTIDE SEQUENCE [LARGE SCALE GENOMIC DNA]</scope>
    <source>
        <strain evidence="5 6">JCM 14162</strain>
    </source>
</reference>
<comment type="similarity">
    <text evidence="3">Belongs to the Nudix hydrolase family.</text>
</comment>
<proteinExistence type="inferred from homology"/>
<comment type="cofactor">
    <cofactor evidence="1">
        <name>Mg(2+)</name>
        <dbReference type="ChEBI" id="CHEBI:18420"/>
    </cofactor>
</comment>
<evidence type="ECO:0000313" key="5">
    <source>
        <dbReference type="EMBL" id="GAA0473046.1"/>
    </source>
</evidence>
<dbReference type="Gene3D" id="3.90.79.10">
    <property type="entry name" value="Nucleoside Triphosphate Pyrophosphohydrolase"/>
    <property type="match status" value="1"/>
</dbReference>
<dbReference type="CDD" id="cd04690">
    <property type="entry name" value="NUDIX_Hydrolase"/>
    <property type="match status" value="1"/>
</dbReference>
<comment type="caution">
    <text evidence="5">The sequence shown here is derived from an EMBL/GenBank/DDBJ whole genome shotgun (WGS) entry which is preliminary data.</text>
</comment>
<gene>
    <name evidence="5" type="ORF">GCM10009096_12870</name>
</gene>
<keyword evidence="2 3" id="KW-0378">Hydrolase</keyword>
<evidence type="ECO:0000259" key="4">
    <source>
        <dbReference type="PROSITE" id="PS51462"/>
    </source>
</evidence>
<evidence type="ECO:0000256" key="1">
    <source>
        <dbReference type="ARBA" id="ARBA00001946"/>
    </source>
</evidence>
<dbReference type="PROSITE" id="PS00893">
    <property type="entry name" value="NUDIX_BOX"/>
    <property type="match status" value="1"/>
</dbReference>
<dbReference type="Proteomes" id="UP001500713">
    <property type="component" value="Unassembled WGS sequence"/>
</dbReference>
<evidence type="ECO:0000256" key="3">
    <source>
        <dbReference type="RuleBase" id="RU003476"/>
    </source>
</evidence>
<protein>
    <submittedName>
        <fullName evidence="5">NUDIX domain-containing protein</fullName>
    </submittedName>
</protein>
<dbReference type="EMBL" id="BAAAEM010000002">
    <property type="protein sequence ID" value="GAA0473046.1"/>
    <property type="molecule type" value="Genomic_DNA"/>
</dbReference>
<evidence type="ECO:0000313" key="6">
    <source>
        <dbReference type="Proteomes" id="UP001500713"/>
    </source>
</evidence>
<accession>A0ABN1ACI6</accession>
<sequence length="112" mass="12596">MLVRVRDNDLWYLPGGTIEIGETDEEALVREIDEELGVVIDCETLKFDLRIVGPALGRQGDVELNCYKARWNGNVTPRAEISEVAFIGYEQTEIMAPAIKILVDELQKGHHS</sequence>
<dbReference type="InterPro" id="IPR000086">
    <property type="entry name" value="NUDIX_hydrolase_dom"/>
</dbReference>
<dbReference type="SUPFAM" id="SSF55811">
    <property type="entry name" value="Nudix"/>
    <property type="match status" value="1"/>
</dbReference>
<dbReference type="InterPro" id="IPR015797">
    <property type="entry name" value="NUDIX_hydrolase-like_dom_sf"/>
</dbReference>
<dbReference type="Pfam" id="PF00293">
    <property type="entry name" value="NUDIX"/>
    <property type="match status" value="1"/>
</dbReference>
<dbReference type="InterPro" id="IPR020084">
    <property type="entry name" value="NUDIX_hydrolase_CS"/>
</dbReference>